<evidence type="ECO:0000259" key="8">
    <source>
        <dbReference type="PROSITE" id="PS51193"/>
    </source>
</evidence>
<dbReference type="SMART" id="SM00491">
    <property type="entry name" value="HELICc2"/>
    <property type="match status" value="1"/>
</dbReference>
<dbReference type="CDD" id="cd06127">
    <property type="entry name" value="DEDDh"/>
    <property type="match status" value="1"/>
</dbReference>
<evidence type="ECO:0000256" key="6">
    <source>
        <dbReference type="HAMAP-Rule" id="MF_02206"/>
    </source>
</evidence>
<dbReference type="InterPro" id="IPR027417">
    <property type="entry name" value="P-loop_NTPase"/>
</dbReference>
<dbReference type="Pfam" id="PF00929">
    <property type="entry name" value="RNase_T"/>
    <property type="match status" value="1"/>
</dbReference>
<comment type="similarity">
    <text evidence="6 7">Belongs to the helicase family. DinG subfamily. Type 2 sub-subfamily.</text>
</comment>
<keyword evidence="5 6" id="KW-0067">ATP-binding</keyword>
<dbReference type="SUPFAM" id="SSF52540">
    <property type="entry name" value="P-loop containing nucleoside triphosphate hydrolases"/>
    <property type="match status" value="1"/>
</dbReference>
<dbReference type="GO" id="GO:0003678">
    <property type="term" value="F:DNA helicase activity"/>
    <property type="evidence" value="ECO:0007669"/>
    <property type="project" value="TreeGrafter"/>
</dbReference>
<comment type="caution">
    <text evidence="10">The sequence shown here is derived from an EMBL/GenBank/DDBJ whole genome shotgun (WGS) entry which is preliminary data.</text>
</comment>
<keyword evidence="2 6" id="KW-0547">Nucleotide-binding</keyword>
<dbReference type="Gene3D" id="3.40.50.300">
    <property type="entry name" value="P-loop containing nucleotide triphosphate hydrolases"/>
    <property type="match status" value="2"/>
</dbReference>
<name>A0A841TH10_9BACL</name>
<dbReference type="GO" id="GO:0005524">
    <property type="term" value="F:ATP binding"/>
    <property type="evidence" value="ECO:0007669"/>
    <property type="project" value="UniProtKB-UniRule"/>
</dbReference>
<dbReference type="GO" id="GO:0016818">
    <property type="term" value="F:hydrolase activity, acting on acid anhydrides, in phosphorus-containing anhydrides"/>
    <property type="evidence" value="ECO:0007669"/>
    <property type="project" value="InterPro"/>
</dbReference>
<dbReference type="AlphaFoldDB" id="A0A841TH10"/>
<dbReference type="FunFam" id="3.30.420.10:FF:000045">
    <property type="entry name" value="3'-5' exonuclease DinG"/>
    <property type="match status" value="1"/>
</dbReference>
<evidence type="ECO:0000259" key="9">
    <source>
        <dbReference type="PROSITE" id="PS51194"/>
    </source>
</evidence>
<keyword evidence="3 6" id="KW-0378">Hydrolase</keyword>
<dbReference type="EMBL" id="JACJVN010000099">
    <property type="protein sequence ID" value="MBB6679676.1"/>
    <property type="molecule type" value="Genomic_DNA"/>
</dbReference>
<evidence type="ECO:0000313" key="10">
    <source>
        <dbReference type="EMBL" id="MBB6679676.1"/>
    </source>
</evidence>
<dbReference type="InterPro" id="IPR012337">
    <property type="entry name" value="RNaseH-like_sf"/>
</dbReference>
<dbReference type="Proteomes" id="UP000574133">
    <property type="component" value="Unassembled WGS sequence"/>
</dbReference>
<dbReference type="NCBIfam" id="NF005981">
    <property type="entry name" value="PRK08074.1"/>
    <property type="match status" value="1"/>
</dbReference>
<keyword evidence="4 6" id="KW-0269">Exonuclease</keyword>
<dbReference type="SUPFAM" id="SSF53098">
    <property type="entry name" value="Ribonuclease H-like"/>
    <property type="match status" value="1"/>
</dbReference>
<dbReference type="EC" id="3.1.-.-" evidence="6 7"/>
<sequence>MKFAVLDFETTGTSPDQDEIIQAGLALIDETGAVTAVYGSLVKPVKPIPDWITQLTGISNEDVSEAPELEAVLAEFVPLLQDAVLVAHNVSFDASFLQAALDRCGYLPFAGRMLDTVELSRIAYPSMSSYRLSSLTHSLGIGHDRPHQADSDALATAEVFFKCVMRLRELPLLTLQRLSSLFDSDTNDTGWLLADIAAWREANPGENDDDYQYYRQLALRVSDWTDADEESKTDPEAMKPLTESEFPEFVAGVREKLKDLLPTYESREGQQIMFGEVLEALNQDSHLLVEAGTGTGKSLGYLLPSLYYGLKESKKIVVSTHTIQLQEQLRQRDLPLLQEVLPVPFKAAVFKGRNNYLCLRKFEQQLQLPETALSREEAVTRGQMTVWLSETERGEAEELNLGGRSKDEWNAVASDADSCLNRQCPWFRKCFYHRARQDANKADLIITNHAMVFTDMRAEGRLLPAYDRLIVDEAHHLEEVASHHLGQRTGYLTVLHPLTRLWKDARNGQLPRLMSLLAGSGEEQAQAWNEKLDEAAGKVHEIRESWDRWTDRLFAMLAEESGADDSGNLSLRLKPEKLPDSWEAQLVDGNNTIQLLSDLLRPLDKVIADIKERTDDLAIQSLMTDLNGSLKDLAAARADLQSFLTLGNKDFVYWIEGHSQYRARSLWLFGMPADVSHLLKEGMFDRKSSVVLTSATLTVDKSFQYVKEQLGLDASEREGRLRSAQLPSPFNYREQALVLIPRDFPNIRGQNGDPQFLEALTKSLAEVAETTGGRMLVLFTSYRMLKAVHGPLKERLGPSGIEVMGQGIDGGSRSRLTQQFMDRPASVLLGTSSFWEGVDLPGDALTCLAIVRLPFQPPNHPVNEAKSEKLQAEKKNPFMKLSLPQAVIRFKQGFGRLVRTASDKGIVILYDTRVIDTNYGKYFLYSLPGPKIEHLPNAGLASRVREWLNTPMAKPVADAGAASSGVELDNAAVAAAEADRKEQTNDEAG</sequence>
<evidence type="ECO:0000256" key="2">
    <source>
        <dbReference type="ARBA" id="ARBA00022741"/>
    </source>
</evidence>
<dbReference type="PANTHER" id="PTHR11472:SF34">
    <property type="entry name" value="REGULATOR OF TELOMERE ELONGATION HELICASE 1"/>
    <property type="match status" value="1"/>
</dbReference>
<dbReference type="InterPro" id="IPR014001">
    <property type="entry name" value="Helicase_ATP-bd"/>
</dbReference>
<evidence type="ECO:0000256" key="5">
    <source>
        <dbReference type="ARBA" id="ARBA00022840"/>
    </source>
</evidence>
<dbReference type="SMART" id="SM00479">
    <property type="entry name" value="EXOIII"/>
    <property type="match status" value="1"/>
</dbReference>
<dbReference type="InterPro" id="IPR013520">
    <property type="entry name" value="Ribonucl_H"/>
</dbReference>
<reference evidence="10 11" key="1">
    <citation type="submission" date="2020-08" db="EMBL/GenBank/DDBJ databases">
        <title>Cohnella phylogeny.</title>
        <authorList>
            <person name="Dunlap C."/>
        </authorList>
    </citation>
    <scope>NUCLEOTIDE SEQUENCE [LARGE SCALE GENOMIC DNA]</scope>
    <source>
        <strain evidence="10 11">DSM 103658</strain>
    </source>
</reference>
<dbReference type="PROSITE" id="PS51193">
    <property type="entry name" value="HELICASE_ATP_BIND_2"/>
    <property type="match status" value="1"/>
</dbReference>
<gene>
    <name evidence="6 7 10" type="primary">dinG</name>
    <name evidence="10" type="ORF">H4Q31_20545</name>
</gene>
<dbReference type="GO" id="GO:0003676">
    <property type="term" value="F:nucleic acid binding"/>
    <property type="evidence" value="ECO:0007669"/>
    <property type="project" value="InterPro"/>
</dbReference>
<dbReference type="NCBIfam" id="TIGR01407">
    <property type="entry name" value="dinG_rel"/>
    <property type="match status" value="1"/>
</dbReference>
<evidence type="ECO:0000256" key="3">
    <source>
        <dbReference type="ARBA" id="ARBA00022801"/>
    </source>
</evidence>
<feature type="domain" description="Helicase ATP-binding" evidence="8">
    <location>
        <begin position="256"/>
        <end position="528"/>
    </location>
</feature>
<evidence type="ECO:0000256" key="4">
    <source>
        <dbReference type="ARBA" id="ARBA00022839"/>
    </source>
</evidence>
<dbReference type="InterPro" id="IPR045028">
    <property type="entry name" value="DinG/Rad3-like"/>
</dbReference>
<dbReference type="PANTHER" id="PTHR11472">
    <property type="entry name" value="DNA REPAIR DEAD HELICASE RAD3/XP-D SUBFAMILY MEMBER"/>
    <property type="match status" value="1"/>
</dbReference>
<keyword evidence="1 6" id="KW-0540">Nuclease</keyword>
<evidence type="ECO:0000313" key="11">
    <source>
        <dbReference type="Proteomes" id="UP000574133"/>
    </source>
</evidence>
<comment type="function">
    <text evidence="6 7">3'-5' exonuclease.</text>
</comment>
<dbReference type="SMART" id="SM00487">
    <property type="entry name" value="DEXDc"/>
    <property type="match status" value="1"/>
</dbReference>
<dbReference type="InterPro" id="IPR006310">
    <property type="entry name" value="DinG"/>
</dbReference>
<evidence type="ECO:0000256" key="1">
    <source>
        <dbReference type="ARBA" id="ARBA00022722"/>
    </source>
</evidence>
<feature type="binding site" evidence="6">
    <location>
        <begin position="291"/>
        <end position="298"/>
    </location>
    <ligand>
        <name>ATP</name>
        <dbReference type="ChEBI" id="CHEBI:30616"/>
    </ligand>
</feature>
<dbReference type="InterPro" id="IPR001650">
    <property type="entry name" value="Helicase_C-like"/>
</dbReference>
<accession>A0A841TH10</accession>
<dbReference type="RefSeq" id="WP_185180930.1">
    <property type="nucleotide sequence ID" value="NZ_CBCSEP010000020.1"/>
</dbReference>
<dbReference type="PROSITE" id="PS51194">
    <property type="entry name" value="HELICASE_CTER"/>
    <property type="match status" value="1"/>
</dbReference>
<proteinExistence type="inferred from homology"/>
<dbReference type="GO" id="GO:0006139">
    <property type="term" value="P:nucleobase-containing compound metabolic process"/>
    <property type="evidence" value="ECO:0007669"/>
    <property type="project" value="InterPro"/>
</dbReference>
<feature type="short sequence motif" description="DEAH box" evidence="6">
    <location>
        <begin position="472"/>
        <end position="475"/>
    </location>
</feature>
<protein>
    <recommendedName>
        <fullName evidence="6 7">3'-5' exonuclease DinG</fullName>
        <ecNumber evidence="6 7">3.1.-.-</ecNumber>
    </recommendedName>
</protein>
<dbReference type="InterPro" id="IPR006555">
    <property type="entry name" value="ATP-dep_Helicase_C"/>
</dbReference>
<dbReference type="InterPro" id="IPR036397">
    <property type="entry name" value="RNaseH_sf"/>
</dbReference>
<keyword evidence="10" id="KW-0347">Helicase</keyword>
<feature type="domain" description="Helicase C-terminal" evidence="9">
    <location>
        <begin position="759"/>
        <end position="943"/>
    </location>
</feature>
<dbReference type="InterPro" id="IPR014013">
    <property type="entry name" value="Helic_SF1/SF2_ATP-bd_DinG/Rad3"/>
</dbReference>
<evidence type="ECO:0000256" key="7">
    <source>
        <dbReference type="RuleBase" id="RU364106"/>
    </source>
</evidence>
<keyword evidence="11" id="KW-1185">Reference proteome</keyword>
<organism evidence="10 11">
    <name type="scientific">Cohnella lubricantis</name>
    <dbReference type="NCBI Taxonomy" id="2163172"/>
    <lineage>
        <taxon>Bacteria</taxon>
        <taxon>Bacillati</taxon>
        <taxon>Bacillota</taxon>
        <taxon>Bacilli</taxon>
        <taxon>Bacillales</taxon>
        <taxon>Paenibacillaceae</taxon>
        <taxon>Cohnella</taxon>
    </lineage>
</organism>
<dbReference type="Gene3D" id="3.30.420.10">
    <property type="entry name" value="Ribonuclease H-like superfamily/Ribonuclease H"/>
    <property type="match status" value="1"/>
</dbReference>
<dbReference type="GO" id="GO:0008408">
    <property type="term" value="F:3'-5' exonuclease activity"/>
    <property type="evidence" value="ECO:0007669"/>
    <property type="project" value="UniProtKB-UniRule"/>
</dbReference>
<dbReference type="HAMAP" id="MF_02206">
    <property type="entry name" value="DinG_exonucl"/>
    <property type="match status" value="1"/>
</dbReference>
<dbReference type="Pfam" id="PF13307">
    <property type="entry name" value="Helicase_C_2"/>
    <property type="match status" value="1"/>
</dbReference>